<dbReference type="Pfam" id="PF10096">
    <property type="entry name" value="DUF2334"/>
    <property type="match status" value="1"/>
</dbReference>
<dbReference type="InterPro" id="IPR011330">
    <property type="entry name" value="Glyco_hydro/deAcase_b/a-brl"/>
</dbReference>
<dbReference type="InterPro" id="IPR018763">
    <property type="entry name" value="DUF2334"/>
</dbReference>
<keyword evidence="1" id="KW-0472">Membrane</keyword>
<reference evidence="2" key="1">
    <citation type="submission" date="2021-03" db="EMBL/GenBank/DDBJ databases">
        <title>Bacillus suaedae sp. nov., isolated from Suaeda aralocaspica.</title>
        <authorList>
            <person name="Lei R.F.R."/>
        </authorList>
    </citation>
    <scope>NUCLEOTIDE SEQUENCE</scope>
    <source>
        <strain evidence="2">YZJH907-2</strain>
    </source>
</reference>
<organism evidence="2 3">
    <name type="scientific">Halalkalibacter suaedae</name>
    <dbReference type="NCBI Taxonomy" id="2822140"/>
    <lineage>
        <taxon>Bacteria</taxon>
        <taxon>Bacillati</taxon>
        <taxon>Bacillota</taxon>
        <taxon>Bacilli</taxon>
        <taxon>Bacillales</taxon>
        <taxon>Bacillaceae</taxon>
        <taxon>Halalkalibacter</taxon>
    </lineage>
</organism>
<gene>
    <name evidence="2" type="ORF">J7W16_16105</name>
</gene>
<protein>
    <submittedName>
        <fullName evidence="2">DUF2334 domain-containing protein</fullName>
    </submittedName>
</protein>
<dbReference type="AlphaFoldDB" id="A0A941APD0"/>
<dbReference type="GO" id="GO:0005975">
    <property type="term" value="P:carbohydrate metabolic process"/>
    <property type="evidence" value="ECO:0007669"/>
    <property type="project" value="InterPro"/>
</dbReference>
<comment type="caution">
    <text evidence="2">The sequence shown here is derived from an EMBL/GenBank/DDBJ whole genome shotgun (WGS) entry which is preliminary data.</text>
</comment>
<feature type="transmembrane region" description="Helical" evidence="1">
    <location>
        <begin position="9"/>
        <end position="27"/>
    </location>
</feature>
<keyword evidence="1" id="KW-0812">Transmembrane</keyword>
<evidence type="ECO:0000313" key="2">
    <source>
        <dbReference type="EMBL" id="MBP3952645.1"/>
    </source>
</evidence>
<evidence type="ECO:0000313" key="3">
    <source>
        <dbReference type="Proteomes" id="UP000678228"/>
    </source>
</evidence>
<dbReference type="SUPFAM" id="SSF69318">
    <property type="entry name" value="Integrin alpha N-terminal domain"/>
    <property type="match status" value="1"/>
</dbReference>
<name>A0A941APD0_9BACI</name>
<dbReference type="SUPFAM" id="SSF88713">
    <property type="entry name" value="Glycoside hydrolase/deacetylase"/>
    <property type="match status" value="1"/>
</dbReference>
<dbReference type="EMBL" id="JAGKSQ010000007">
    <property type="protein sequence ID" value="MBP3952645.1"/>
    <property type="molecule type" value="Genomic_DNA"/>
</dbReference>
<dbReference type="Proteomes" id="UP000678228">
    <property type="component" value="Unassembled WGS sequence"/>
</dbReference>
<dbReference type="InterPro" id="IPR028994">
    <property type="entry name" value="Integrin_alpha_N"/>
</dbReference>
<keyword evidence="3" id="KW-1185">Reference proteome</keyword>
<keyword evidence="1" id="KW-1133">Transmembrane helix</keyword>
<proteinExistence type="predicted"/>
<sequence>MKQKFWKRIFFITVTIIVVVLATGYFLTFTGENIYPNANKKHAMIRLEDVGPGGEYNSFEDLGKLRAVMDYLESNQIPFHVAVIPRMINVEKDGTWTEKGIDDPNPNSFVEAFIQLLQKAEQQGAILGMHGYSHQYGSSINIDNNHISGIGSEFDVEGAPETKRPSYAAERITNSLAAFEKAGIQPAFWESPHYQDTREQEKVFRSYMGILYQPDFFSLRSLKDINAYDTTNLYGQSSLGSIYVPAPFSYVTDEASLDRILLKASKDNGLGSLFFHPFLEFPFLVEVLGTDGKQVMQDGLPLYKYSDEDEKNSYLHRLVEGFGREGYSWKSLHEVIPFTPAHRVILPLDSQQERVLTGDITDDNHADMLVVKNRRAIVIPGRFTFPRNQQQHASEVWLEYEFTLEDQVLLLDWNKDGKEDLAIYNQQTGELRVGMAKEGHFEIPISLGKLPTELESLQVFHSFEDPGFVAREDDQILFIHFQNDELVIKKEKVSRADDADLYIGSFQNSKQDDLLFVSLKEQSAAIFHYQSNGRLSKANSVEGVNWARDAQLLVGDPDGNGISDLILYDAKTGIWQEYMNQGEAQFYLLENSFGPWAKGKGRKGVVTDFDGNGKTDIASYDEVNQLIDIALSFQK</sequence>
<dbReference type="Gene3D" id="3.20.20.370">
    <property type="entry name" value="Glycoside hydrolase/deacetylase"/>
    <property type="match status" value="1"/>
</dbReference>
<accession>A0A941APD0</accession>
<evidence type="ECO:0000256" key="1">
    <source>
        <dbReference type="SAM" id="Phobius"/>
    </source>
</evidence>
<dbReference type="RefSeq" id="WP_210598503.1">
    <property type="nucleotide sequence ID" value="NZ_JAGKSQ010000007.1"/>
</dbReference>